<organism evidence="4 5">
    <name type="scientific">Hesseltinella vesiculosa</name>
    <dbReference type="NCBI Taxonomy" id="101127"/>
    <lineage>
        <taxon>Eukaryota</taxon>
        <taxon>Fungi</taxon>
        <taxon>Fungi incertae sedis</taxon>
        <taxon>Mucoromycota</taxon>
        <taxon>Mucoromycotina</taxon>
        <taxon>Mucoromycetes</taxon>
        <taxon>Mucorales</taxon>
        <taxon>Cunninghamellaceae</taxon>
        <taxon>Hesseltinella</taxon>
    </lineage>
</organism>
<dbReference type="Pfam" id="PF12796">
    <property type="entry name" value="Ank_2"/>
    <property type="match status" value="1"/>
</dbReference>
<comment type="caution">
    <text evidence="4">The sequence shown here is derived from an EMBL/GenBank/DDBJ whole genome shotgun (WGS) entry which is preliminary data.</text>
</comment>
<gene>
    <name evidence="4" type="ORF">DM01DRAFT_256665</name>
</gene>
<evidence type="ECO:0000313" key="4">
    <source>
        <dbReference type="EMBL" id="ORX53239.1"/>
    </source>
</evidence>
<reference evidence="4 5" key="1">
    <citation type="submission" date="2016-07" db="EMBL/GenBank/DDBJ databases">
        <title>Pervasive Adenine N6-methylation of Active Genes in Fungi.</title>
        <authorList>
            <consortium name="DOE Joint Genome Institute"/>
            <person name="Mondo S.J."/>
            <person name="Dannebaum R.O."/>
            <person name="Kuo R.C."/>
            <person name="Labutti K."/>
            <person name="Haridas S."/>
            <person name="Kuo A."/>
            <person name="Salamov A."/>
            <person name="Ahrendt S.R."/>
            <person name="Lipzen A."/>
            <person name="Sullivan W."/>
            <person name="Andreopoulos W.B."/>
            <person name="Clum A."/>
            <person name="Lindquist E."/>
            <person name="Daum C."/>
            <person name="Ramamoorthy G.K."/>
            <person name="Gryganskyi A."/>
            <person name="Culley D."/>
            <person name="Magnuson J.K."/>
            <person name="James T.Y."/>
            <person name="O'Malley M.A."/>
            <person name="Stajich J.E."/>
            <person name="Spatafora J.W."/>
            <person name="Visel A."/>
            <person name="Grigoriev I.V."/>
        </authorList>
    </citation>
    <scope>NUCLEOTIDE SEQUENCE [LARGE SCALE GENOMIC DNA]</scope>
    <source>
        <strain evidence="4 5">NRRL 3301</strain>
    </source>
</reference>
<dbReference type="InterPro" id="IPR002110">
    <property type="entry name" value="Ankyrin_rpt"/>
</dbReference>
<keyword evidence="2 3" id="KW-0040">ANK repeat</keyword>
<dbReference type="OrthoDB" id="194358at2759"/>
<evidence type="ECO:0000313" key="5">
    <source>
        <dbReference type="Proteomes" id="UP000242146"/>
    </source>
</evidence>
<dbReference type="PANTHER" id="PTHR24126">
    <property type="entry name" value="ANKYRIN REPEAT, PH AND SEC7 DOMAIN CONTAINING PROTEIN SECG-RELATED"/>
    <property type="match status" value="1"/>
</dbReference>
<evidence type="ECO:0000256" key="2">
    <source>
        <dbReference type="ARBA" id="ARBA00023043"/>
    </source>
</evidence>
<dbReference type="InterPro" id="IPR036770">
    <property type="entry name" value="Ankyrin_rpt-contain_sf"/>
</dbReference>
<keyword evidence="1" id="KW-0677">Repeat</keyword>
<dbReference type="PANTHER" id="PTHR24126:SF14">
    <property type="entry name" value="ANK_REP_REGION DOMAIN-CONTAINING PROTEIN"/>
    <property type="match status" value="1"/>
</dbReference>
<dbReference type="Gene3D" id="1.25.40.20">
    <property type="entry name" value="Ankyrin repeat-containing domain"/>
    <property type="match status" value="2"/>
</dbReference>
<dbReference type="SMART" id="SM00248">
    <property type="entry name" value="ANK"/>
    <property type="match status" value="2"/>
</dbReference>
<accession>A0A1X2GGQ2</accession>
<proteinExistence type="predicted"/>
<dbReference type="EMBL" id="MCGT01000016">
    <property type="protein sequence ID" value="ORX53239.1"/>
    <property type="molecule type" value="Genomic_DNA"/>
</dbReference>
<dbReference type="AlphaFoldDB" id="A0A1X2GGQ2"/>
<keyword evidence="5" id="KW-1185">Reference proteome</keyword>
<feature type="non-terminal residue" evidence="4">
    <location>
        <position position="186"/>
    </location>
</feature>
<sequence>MVETVSAVEETQSPHHVVDIPTVSIWTAAERGDLDSLLYYIQHSHDPVTLLNKRDPKTECTLLHLVVSHVSEPYQALKLLLSNGADPWTRNVYNVQVLHTLPLYCSYPRECYELLLGYPDLDINCRDGDSWTPLHYACRFSPSPLPIIELLVTNGADVNALDSSRKSPLFCLLANGDHVYALSYFI</sequence>
<dbReference type="Proteomes" id="UP000242146">
    <property type="component" value="Unassembled WGS sequence"/>
</dbReference>
<dbReference type="SUPFAM" id="SSF48403">
    <property type="entry name" value="Ankyrin repeat"/>
    <property type="match status" value="1"/>
</dbReference>
<feature type="repeat" description="ANK" evidence="3">
    <location>
        <begin position="129"/>
        <end position="163"/>
    </location>
</feature>
<dbReference type="PROSITE" id="PS50297">
    <property type="entry name" value="ANK_REP_REGION"/>
    <property type="match status" value="1"/>
</dbReference>
<evidence type="ECO:0000256" key="1">
    <source>
        <dbReference type="ARBA" id="ARBA00022737"/>
    </source>
</evidence>
<protein>
    <submittedName>
        <fullName evidence="4">Ankyrin</fullName>
    </submittedName>
</protein>
<dbReference type="PRINTS" id="PR01415">
    <property type="entry name" value="ANKYRIN"/>
</dbReference>
<dbReference type="PROSITE" id="PS50088">
    <property type="entry name" value="ANK_REPEAT"/>
    <property type="match status" value="1"/>
</dbReference>
<dbReference type="STRING" id="101127.A0A1X2GGQ2"/>
<evidence type="ECO:0000256" key="3">
    <source>
        <dbReference type="PROSITE-ProRule" id="PRU00023"/>
    </source>
</evidence>
<name>A0A1X2GGQ2_9FUNG</name>